<feature type="signal peptide" evidence="1">
    <location>
        <begin position="1"/>
        <end position="21"/>
    </location>
</feature>
<reference evidence="2 3" key="1">
    <citation type="submission" date="2020-02" db="EMBL/GenBank/DDBJ databases">
        <authorList>
            <person name="Chen W.-M."/>
        </authorList>
    </citation>
    <scope>NUCLEOTIDE SEQUENCE [LARGE SCALE GENOMIC DNA]</scope>
    <source>
        <strain evidence="2 3">KDG-16</strain>
    </source>
</reference>
<evidence type="ECO:0000256" key="1">
    <source>
        <dbReference type="SAM" id="SignalP"/>
    </source>
</evidence>
<dbReference type="PROSITE" id="PS51257">
    <property type="entry name" value="PROKAR_LIPOPROTEIN"/>
    <property type="match status" value="1"/>
</dbReference>
<keyword evidence="3" id="KW-1185">Reference proteome</keyword>
<protein>
    <recommendedName>
        <fullName evidence="4">Lipoprotein</fullName>
    </recommendedName>
</protein>
<organism evidence="2 3">
    <name type="scientific">Flavobacterium difficile</name>
    <dbReference type="NCBI Taxonomy" id="2709659"/>
    <lineage>
        <taxon>Bacteria</taxon>
        <taxon>Pseudomonadati</taxon>
        <taxon>Bacteroidota</taxon>
        <taxon>Flavobacteriia</taxon>
        <taxon>Flavobacteriales</taxon>
        <taxon>Flavobacteriaceae</taxon>
        <taxon>Flavobacterium</taxon>
    </lineage>
</organism>
<name>A0ABX0I2H8_9FLAO</name>
<dbReference type="EMBL" id="JAAJBT010000002">
    <property type="protein sequence ID" value="NHM01383.1"/>
    <property type="molecule type" value="Genomic_DNA"/>
</dbReference>
<evidence type="ECO:0008006" key="4">
    <source>
        <dbReference type="Google" id="ProtNLM"/>
    </source>
</evidence>
<accession>A0ABX0I2H8</accession>
<dbReference type="RefSeq" id="WP_166076437.1">
    <property type="nucleotide sequence ID" value="NZ_JAAJBT010000002.1"/>
</dbReference>
<gene>
    <name evidence="2" type="ORF">G4D72_04575</name>
</gene>
<evidence type="ECO:0000313" key="3">
    <source>
        <dbReference type="Proteomes" id="UP000800984"/>
    </source>
</evidence>
<proteinExistence type="predicted"/>
<keyword evidence="1" id="KW-0732">Signal</keyword>
<sequence length="200" mass="21512">MKKIKNLLSIFVILASLTFVSCENEPLDQTLLNNTNTGGGIIDGGVPNNGNFKVKIDGEWFTPANIAGLKVMPNSVNLQPFPSYTILGASDSGKFVSIQFYYTTTFNLITGFSTTSNNIATIAYSPNGNLPDDQIQLYVSVNAADPFSTTGSVNLNNNATQQLLNGTFQTTVYLLDDNGNVIGSKSLTEGTLTNFPYTIE</sequence>
<evidence type="ECO:0000313" key="2">
    <source>
        <dbReference type="EMBL" id="NHM01383.1"/>
    </source>
</evidence>
<dbReference type="Proteomes" id="UP000800984">
    <property type="component" value="Unassembled WGS sequence"/>
</dbReference>
<comment type="caution">
    <text evidence="2">The sequence shown here is derived from an EMBL/GenBank/DDBJ whole genome shotgun (WGS) entry which is preliminary data.</text>
</comment>
<feature type="chain" id="PRO_5047504477" description="Lipoprotein" evidence="1">
    <location>
        <begin position="22"/>
        <end position="200"/>
    </location>
</feature>